<sequence>MTPLKAVTLWVRPKGEAPLPEARVLLEGLLATFYEAFPEYGGMLVFSQSPRLPCYVFVYVRQGCTGLYPSAGQFLQGLLQQAFPQAEVRAYGRVWQEVFNA</sequence>
<dbReference type="Proteomes" id="UP000321197">
    <property type="component" value="Unassembled WGS sequence"/>
</dbReference>
<protein>
    <submittedName>
        <fullName evidence="1">Uncharacterized protein</fullName>
    </submittedName>
</protein>
<evidence type="ECO:0000313" key="2">
    <source>
        <dbReference type="Proteomes" id="UP000321197"/>
    </source>
</evidence>
<proteinExistence type="predicted"/>
<gene>
    <name evidence="1" type="ORF">MHY01S_24180</name>
</gene>
<dbReference type="RefSeq" id="WP_119339935.1">
    <property type="nucleotide sequence ID" value="NZ_BJXL01000086.1"/>
</dbReference>
<dbReference type="OrthoDB" id="32603at2"/>
<name>A0A511R5Q6_9DEIN</name>
<comment type="caution">
    <text evidence="1">The sequence shown here is derived from an EMBL/GenBank/DDBJ whole genome shotgun (WGS) entry which is preliminary data.</text>
</comment>
<dbReference type="AlphaFoldDB" id="A0A511R5Q6"/>
<dbReference type="EMBL" id="BJXL01000086">
    <property type="protein sequence ID" value="GEM84252.1"/>
    <property type="molecule type" value="Genomic_DNA"/>
</dbReference>
<reference evidence="1 2" key="1">
    <citation type="submission" date="2019-07" db="EMBL/GenBank/DDBJ databases">
        <title>Whole genome shotgun sequence of Meiothermus hypogaeus NBRC 106114.</title>
        <authorList>
            <person name="Hosoyama A."/>
            <person name="Uohara A."/>
            <person name="Ohji S."/>
            <person name="Ichikawa N."/>
        </authorList>
    </citation>
    <scope>NUCLEOTIDE SEQUENCE [LARGE SCALE GENOMIC DNA]</scope>
    <source>
        <strain evidence="1 2">NBRC 106114</strain>
    </source>
</reference>
<organism evidence="1 2">
    <name type="scientific">Meiothermus hypogaeus NBRC 106114</name>
    <dbReference type="NCBI Taxonomy" id="1227553"/>
    <lineage>
        <taxon>Bacteria</taxon>
        <taxon>Thermotogati</taxon>
        <taxon>Deinococcota</taxon>
        <taxon>Deinococci</taxon>
        <taxon>Thermales</taxon>
        <taxon>Thermaceae</taxon>
        <taxon>Meiothermus</taxon>
    </lineage>
</organism>
<accession>A0A511R5Q6</accession>
<evidence type="ECO:0000313" key="1">
    <source>
        <dbReference type="EMBL" id="GEM84252.1"/>
    </source>
</evidence>